<evidence type="ECO:0000256" key="6">
    <source>
        <dbReference type="ARBA" id="ARBA00022692"/>
    </source>
</evidence>
<evidence type="ECO:0000256" key="1">
    <source>
        <dbReference type="ARBA" id="ARBA00004151"/>
    </source>
</evidence>
<keyword evidence="12" id="KW-0325">Glycoprotein</keyword>
<dbReference type="GO" id="GO:0072594">
    <property type="term" value="P:establishment of protein localization to organelle"/>
    <property type="evidence" value="ECO:0007669"/>
    <property type="project" value="TreeGrafter"/>
</dbReference>
<dbReference type="InterPro" id="IPR048528">
    <property type="entry name" value="Lamp2-like_luminal"/>
</dbReference>
<feature type="chain" id="PRO_5035476478" description="Lysosome-associated membrane glycoprotein 5" evidence="21">
    <location>
        <begin position="28"/>
        <end position="241"/>
    </location>
</feature>
<keyword evidence="13" id="KW-0966">Cell projection</keyword>
<comment type="subcellular location">
    <subcellularLocation>
        <location evidence="4">Cell projection</location>
        <location evidence="4">Dendrite</location>
    </subcellularLocation>
    <subcellularLocation>
        <location evidence="17">Cell projection</location>
        <location evidence="17">Growth cone membrane</location>
        <topology evidence="17">Single-pass type I membrane protein</topology>
    </subcellularLocation>
    <subcellularLocation>
        <location evidence="15">Cytoplasmic vesicle</location>
        <location evidence="15">Secretory vesicle</location>
        <location evidence="15">Synaptic vesicle membrane</location>
        <topology evidence="15">Single-pass type I membrane protein</topology>
    </subcellularLocation>
    <subcellularLocation>
        <location evidence="2">Early endosome membrane</location>
        <topology evidence="2">Single-pass type I membrane protein</topology>
    </subcellularLocation>
    <subcellularLocation>
        <location evidence="1">Endoplasmic reticulum-Golgi intermediate compartment membrane</location>
        <topology evidence="1">Single-pass type I membrane protein</topology>
    </subcellularLocation>
    <subcellularLocation>
        <location evidence="20">Lysosome membrane</location>
        <topology evidence="20">Single-pass type I membrane protein</topology>
    </subcellularLocation>
    <subcellularLocation>
        <location evidence="3">Recycling endosome</location>
    </subcellularLocation>
</comment>
<evidence type="ECO:0000256" key="9">
    <source>
        <dbReference type="ARBA" id="ARBA00022989"/>
    </source>
</evidence>
<evidence type="ECO:0000256" key="4">
    <source>
        <dbReference type="ARBA" id="ARBA00004279"/>
    </source>
</evidence>
<evidence type="ECO:0000256" key="5">
    <source>
        <dbReference type="ARBA" id="ARBA00009644"/>
    </source>
</evidence>
<dbReference type="PROSITE" id="PS51407">
    <property type="entry name" value="LAMP_3"/>
    <property type="match status" value="1"/>
</dbReference>
<evidence type="ECO:0000256" key="3">
    <source>
        <dbReference type="ARBA" id="ARBA00004172"/>
    </source>
</evidence>
<dbReference type="EMBL" id="OV696700">
    <property type="protein sequence ID" value="CAH1246352.1"/>
    <property type="molecule type" value="Genomic_DNA"/>
</dbReference>
<proteinExistence type="inferred from homology"/>
<dbReference type="GO" id="GO:0005765">
    <property type="term" value="C:lysosomal membrane"/>
    <property type="evidence" value="ECO:0007669"/>
    <property type="project" value="UniProtKB-SubCell"/>
</dbReference>
<evidence type="ECO:0000256" key="14">
    <source>
        <dbReference type="ARBA" id="ARBA00023329"/>
    </source>
</evidence>
<feature type="domain" description="Lysosome-associated membrane glycoprotein 2-like luminal" evidence="22">
    <location>
        <begin position="34"/>
        <end position="188"/>
    </location>
</feature>
<dbReference type="AlphaFoldDB" id="A0A8K0ECW9"/>
<keyword evidence="14" id="KW-0968">Cytoplasmic vesicle</keyword>
<keyword evidence="24" id="KW-1185">Reference proteome</keyword>
<dbReference type="Pfam" id="PF01299">
    <property type="entry name" value="Lamp2-like_luminal"/>
    <property type="match status" value="1"/>
</dbReference>
<comment type="caution">
    <text evidence="20">Lacks conserved residue(s) required for the propagation of feature annotation.</text>
</comment>
<evidence type="ECO:0000256" key="17">
    <source>
        <dbReference type="ARBA" id="ARBA00060492"/>
    </source>
</evidence>
<reference evidence="23" key="1">
    <citation type="submission" date="2022-01" db="EMBL/GenBank/DDBJ databases">
        <authorList>
            <person name="Braso-Vives M."/>
        </authorList>
    </citation>
    <scope>NUCLEOTIDE SEQUENCE</scope>
</reference>
<keyword evidence="8" id="KW-0967">Endosome</keyword>
<accession>A0A8K0ECW9</accession>
<evidence type="ECO:0000256" key="2">
    <source>
        <dbReference type="ARBA" id="ARBA00004158"/>
    </source>
</evidence>
<evidence type="ECO:0000256" key="10">
    <source>
        <dbReference type="ARBA" id="ARBA00023018"/>
    </source>
</evidence>
<evidence type="ECO:0000256" key="18">
    <source>
        <dbReference type="ARBA" id="ARBA00074379"/>
    </source>
</evidence>
<gene>
    <name evidence="23" type="primary">LAMP1</name>
    <name evidence="23" type="ORF">BLAG_LOCUS8401</name>
</gene>
<dbReference type="InterPro" id="IPR002000">
    <property type="entry name" value="Lysosome-assoc_membr_glycop"/>
</dbReference>
<comment type="similarity">
    <text evidence="5 20">Belongs to the LAMP family.</text>
</comment>
<sequence>MCPKMSLIPTILTVLCVLSVRASVGFAADDPAPPVGNFTLNDTKGNPCFLLSAGVTFQVEYELKDNTTRTATYVLPRNSNVSGVCGEYEAAMSLSFFKGFNLTIIFQNRNDRIFAIASASVGYVRDPKLFPNAASPGTAAIEVQADGPTLFKTALGKSYLCKSLQVFDIGSTVKLGVVQLQVQPFKVKGMNFSEASECPQDPPSTKMPIQDAKTIPALNTTADTIVASKRKENAENLTTMN</sequence>
<evidence type="ECO:0000256" key="13">
    <source>
        <dbReference type="ARBA" id="ARBA00023273"/>
    </source>
</evidence>
<evidence type="ECO:0000256" key="15">
    <source>
        <dbReference type="ARBA" id="ARBA00029428"/>
    </source>
</evidence>
<evidence type="ECO:0000313" key="23">
    <source>
        <dbReference type="EMBL" id="CAH1246352.1"/>
    </source>
</evidence>
<dbReference type="Proteomes" id="UP000838412">
    <property type="component" value="Chromosome 15"/>
</dbReference>
<evidence type="ECO:0000256" key="8">
    <source>
        <dbReference type="ARBA" id="ARBA00022753"/>
    </source>
</evidence>
<comment type="function">
    <text evidence="16">Plays a role in short-term synaptic plasticity in a subset of GABAergic neurons in the brain.</text>
</comment>
<dbReference type="PANTHER" id="PTHR11506">
    <property type="entry name" value="LYSOSOME-ASSOCIATED MEMBRANE GLYCOPROTEIN"/>
    <property type="match status" value="1"/>
</dbReference>
<evidence type="ECO:0000256" key="11">
    <source>
        <dbReference type="ARBA" id="ARBA00023136"/>
    </source>
</evidence>
<evidence type="ECO:0000313" key="24">
    <source>
        <dbReference type="Proteomes" id="UP000838412"/>
    </source>
</evidence>
<keyword evidence="9" id="KW-1133">Transmembrane helix</keyword>
<dbReference type="PANTHER" id="PTHR11506:SF35">
    <property type="entry name" value="LYSOSOME-ASSOCIATED MEMBRANE GLYCOPROTEIN 5"/>
    <property type="match status" value="1"/>
</dbReference>
<evidence type="ECO:0000256" key="12">
    <source>
        <dbReference type="ARBA" id="ARBA00023180"/>
    </source>
</evidence>
<keyword evidence="20" id="KW-0458">Lysosome</keyword>
<keyword evidence="11 20" id="KW-0472">Membrane</keyword>
<dbReference type="GO" id="GO:0005886">
    <property type="term" value="C:plasma membrane"/>
    <property type="evidence" value="ECO:0007669"/>
    <property type="project" value="UniProtKB-SubCell"/>
</dbReference>
<protein>
    <recommendedName>
        <fullName evidence="18">Lysosome-associated membrane glycoprotein 5</fullName>
    </recommendedName>
    <alternativeName>
        <fullName evidence="19">Lysosome-associated membrane protein 5</fullName>
    </alternativeName>
</protein>
<dbReference type="OrthoDB" id="10037042at2759"/>
<keyword evidence="6 20" id="KW-0812">Transmembrane</keyword>
<feature type="signal peptide" evidence="21">
    <location>
        <begin position="1"/>
        <end position="27"/>
    </location>
</feature>
<evidence type="ECO:0000256" key="19">
    <source>
        <dbReference type="ARBA" id="ARBA00076257"/>
    </source>
</evidence>
<dbReference type="FunFam" id="2.40.160.110:FF:000008">
    <property type="entry name" value="Uncharacterized protein"/>
    <property type="match status" value="1"/>
</dbReference>
<evidence type="ECO:0000256" key="7">
    <source>
        <dbReference type="ARBA" id="ARBA00022729"/>
    </source>
</evidence>
<name>A0A8K0ECW9_BRALA</name>
<evidence type="ECO:0000256" key="20">
    <source>
        <dbReference type="PROSITE-ProRule" id="PRU00740"/>
    </source>
</evidence>
<evidence type="ECO:0000256" key="16">
    <source>
        <dbReference type="ARBA" id="ARBA00053950"/>
    </source>
</evidence>
<dbReference type="Gene3D" id="2.40.160.110">
    <property type="match status" value="1"/>
</dbReference>
<keyword evidence="10" id="KW-0770">Synapse</keyword>
<keyword evidence="7 21" id="KW-0732">Signal</keyword>
<evidence type="ECO:0000259" key="22">
    <source>
        <dbReference type="Pfam" id="PF01299"/>
    </source>
</evidence>
<keyword evidence="20" id="KW-1015">Disulfide bond</keyword>
<evidence type="ECO:0000256" key="21">
    <source>
        <dbReference type="SAM" id="SignalP"/>
    </source>
</evidence>
<organism evidence="23 24">
    <name type="scientific">Branchiostoma lanceolatum</name>
    <name type="common">Common lancelet</name>
    <name type="synonym">Amphioxus lanceolatum</name>
    <dbReference type="NCBI Taxonomy" id="7740"/>
    <lineage>
        <taxon>Eukaryota</taxon>
        <taxon>Metazoa</taxon>
        <taxon>Chordata</taxon>
        <taxon>Cephalochordata</taxon>
        <taxon>Leptocardii</taxon>
        <taxon>Amphioxiformes</taxon>
        <taxon>Branchiostomatidae</taxon>
        <taxon>Branchiostoma</taxon>
    </lineage>
</organism>
<dbReference type="GO" id="GO:0031902">
    <property type="term" value="C:late endosome membrane"/>
    <property type="evidence" value="ECO:0007669"/>
    <property type="project" value="TreeGrafter"/>
</dbReference>
<feature type="disulfide bond" evidence="20">
    <location>
        <begin position="161"/>
        <end position="198"/>
    </location>
</feature>